<evidence type="ECO:0000313" key="2">
    <source>
        <dbReference type="Proteomes" id="UP000000435"/>
    </source>
</evidence>
<accession>A0ACA6AVF5</accession>
<dbReference type="EMBL" id="CP000107">
    <property type="protein sequence ID" value="AAZ68300.1"/>
    <property type="molecule type" value="Genomic_DNA"/>
</dbReference>
<protein>
    <submittedName>
        <fullName evidence="1">Uncharacterized protein</fullName>
    </submittedName>
</protein>
<gene>
    <name evidence="1" type="ordered locus">Ecaj_0253</name>
</gene>
<dbReference type="Proteomes" id="UP000000435">
    <property type="component" value="Chromosome"/>
</dbReference>
<proteinExistence type="predicted"/>
<evidence type="ECO:0000313" key="1">
    <source>
        <dbReference type="EMBL" id="AAZ68300.1"/>
    </source>
</evidence>
<name>A0ACA6AVF5_EHRCJ</name>
<sequence length="1206" mass="139672">MSTTILSTIINTIKESIAKLLSSELSNITNQDIQTHILGNNTQTKHIPKINHLKIQTSTYGKMIPMLYGSMRIAGNIIWMDKIKITTDEDIVIINNPNKKPTTHSSTQYKYSTSLAIAICKGYVKKISKIWANSQLLDLNTLKYRFYQGTEDQEPDSLMLKLMGDTPAYRGLSYIVIENLPLTEYKIPNFTFEVTAYPFNYTYQDHITHKIKSIHIIPGSGEFAYDTKIQMKVFQQKIGNQYIPYGEAQKINNHSQQKKADALISLDQLQETLPNVQWISVIVNWYTDSLNIKDCNIYPAVEFKFDATTIPDNWNVAGINRESARKISNYNNSTLYSSCGTTNDKSLIRYINELKTRGYKVLLYPMLLADTQDNKWIGNLTGDVEHITTFFNKQYNPFIKHYCNLTKDIIDAFIIGSGFIGLTSIKNNHNHYPAVVELTKLANYVKNQVGNNTIVTYAADWREYHSHNGYYNMDTLWSSKDIDVIGINAYFPLTDTPQPTNGFTEQDIINGWHSGEGYDYFYTDPEKKQGKIPYIENNNQYSWKDIEKWWNRYHINPDNTITSWIPKSKKIWFTQYGFQSIDNCTSQPSISIDSQYNKKPIFSKGHADFRAQKIAISGTIKTWNNSNIVEQMFLWGWDVRPYPYFPQLQNIWKDAKNWQIGLWIQEKLSLLEISNIIYDLLKNTGLENNQINIQNLHNEIDGYIITETQSAKSILNSLKDLYNFEIVEQDNKLSIIQENQPTQYNIPSDDILLNNKNNTQKLTKTKPFNLVNSINFMYINKNNEYNISSQRVKTHNLQNTITQTIQVPVVLSNDQAKTIAENILNKKSNNKYSFYLALPIKYVWLDTNDVIQVEYNNFSYKIKIINIYINNLSINIEGIIYNHTLTNQSFITNNDFNDNPEKHTIETPVQILDLPCINNIDNVLYFAITRIKENWEGSILYSYGNQNEHYKDVLPIDTEATTGITLHNLDIGPIAIPDEANKITIFLKTGQLHSIKSLFANNNSNLALIGNEVIQFQNVIQIRQNTYQLNYMLRGRFGTEKYIDKHKKEEFFILLDNLPYLKINQSSINKSLIYKVIFKKSTSYTKQLIYTYRANNLKPLPVTHVKGKRDIYNNLTISWIRRVRINGEWKDNIGTPIDEKFESYDIEVLDNQNIVKRTITIKDNSTFTYSATQQQQDFNSIQAKINIRIYQNSNVIGRGAVYEATL</sequence>
<reference evidence="2" key="1">
    <citation type="journal article" date="2006" name="J. Bacteriol.">
        <title>The genome of the obligately intracellular bacterium Ehrlichia canis reveals themes of complex membrane structure and immune evasion strategies.</title>
        <authorList>
            <person name="Mavromatis K."/>
            <person name="Doyle C.K."/>
            <person name="Lykidis A."/>
            <person name="Ivanova N."/>
            <person name="Francino M.P."/>
            <person name="Chain P."/>
            <person name="Shin M."/>
            <person name="Malfatti S."/>
            <person name="Larimer F."/>
            <person name="Copeland A."/>
            <person name="Detter J.C."/>
            <person name="Land M."/>
            <person name="Richardson P.M."/>
            <person name="Yu X.J."/>
            <person name="Walker D.H."/>
            <person name="McBride J.W."/>
            <person name="Kyrpides N.C."/>
        </authorList>
    </citation>
    <scope>NUCLEOTIDE SEQUENCE [LARGE SCALE GENOMIC DNA]</scope>
    <source>
        <strain evidence="2">Jake</strain>
    </source>
</reference>
<organism evidence="1 2">
    <name type="scientific">Ehrlichia canis (strain Jake)</name>
    <dbReference type="NCBI Taxonomy" id="269484"/>
    <lineage>
        <taxon>Bacteria</taxon>
        <taxon>Pseudomonadati</taxon>
        <taxon>Pseudomonadota</taxon>
        <taxon>Alphaproteobacteria</taxon>
        <taxon>Rickettsiales</taxon>
        <taxon>Anaplasmataceae</taxon>
        <taxon>Ehrlichia</taxon>
    </lineage>
</organism>
<keyword evidence="2" id="KW-1185">Reference proteome</keyword>